<reference evidence="2" key="1">
    <citation type="submission" date="2020-03" db="EMBL/GenBank/DDBJ databases">
        <title>Genome of Pelagibius litoralis DSM 21314T.</title>
        <authorList>
            <person name="Wang G."/>
        </authorList>
    </citation>
    <scope>NUCLEOTIDE SEQUENCE</scope>
    <source>
        <strain evidence="2">DSM 21314</strain>
    </source>
</reference>
<protein>
    <submittedName>
        <fullName evidence="2">Glycosyltransferase</fullName>
    </submittedName>
</protein>
<dbReference type="Proteomes" id="UP000761264">
    <property type="component" value="Unassembled WGS sequence"/>
</dbReference>
<dbReference type="RefSeq" id="WP_167225297.1">
    <property type="nucleotide sequence ID" value="NZ_JAAQPH010000009.1"/>
</dbReference>
<comment type="caution">
    <text evidence="2">The sequence shown here is derived from an EMBL/GenBank/DDBJ whole genome shotgun (WGS) entry which is preliminary data.</text>
</comment>
<name>A0A967K9Y2_9PROT</name>
<sequence>MQPPKERVPASIIIANYNYARFLERCIDSALNQNHADVEVIVVDDASSDESSDVIRSYGSRVIACLKASNGGHAAAFNTGFAACSGVIVFFLDADDYLYPNAVSEVIDACDRSTTQAQFRLHVVDEDRGITDTYPPPELPFDDGNVMPELLRRGRYQTTVTSGLAFDRTTLESILPIPESEFRQGADGYLATVAPMHGKVTSIDACLGAYRQHGANHSAFDDKLAERARWRIQHDFHRLAALCRQTAELGVILREDVCLRDPAHLQERLASVCVDKARHPVADDSKLALGRAGAAASLEMNASFRRRAFLAAWFLSVGVLPRRMARAVLSWKLVASSRPRLLSALSKIIRRAIG</sequence>
<feature type="domain" description="Glycosyltransferase 2-like" evidence="1">
    <location>
        <begin position="11"/>
        <end position="122"/>
    </location>
</feature>
<evidence type="ECO:0000313" key="3">
    <source>
        <dbReference type="Proteomes" id="UP000761264"/>
    </source>
</evidence>
<dbReference type="InterPro" id="IPR001173">
    <property type="entry name" value="Glyco_trans_2-like"/>
</dbReference>
<dbReference type="GO" id="GO:0016758">
    <property type="term" value="F:hexosyltransferase activity"/>
    <property type="evidence" value="ECO:0007669"/>
    <property type="project" value="UniProtKB-ARBA"/>
</dbReference>
<dbReference type="InterPro" id="IPR029044">
    <property type="entry name" value="Nucleotide-diphossugar_trans"/>
</dbReference>
<gene>
    <name evidence="2" type="ORF">HBA54_13285</name>
</gene>
<dbReference type="AlphaFoldDB" id="A0A967K9Y2"/>
<dbReference type="PANTHER" id="PTHR22916">
    <property type="entry name" value="GLYCOSYLTRANSFERASE"/>
    <property type="match status" value="1"/>
</dbReference>
<proteinExistence type="predicted"/>
<accession>A0A967K9Y2</accession>
<keyword evidence="3" id="KW-1185">Reference proteome</keyword>
<organism evidence="2 3">
    <name type="scientific">Pelagibius litoralis</name>
    <dbReference type="NCBI Taxonomy" id="374515"/>
    <lineage>
        <taxon>Bacteria</taxon>
        <taxon>Pseudomonadati</taxon>
        <taxon>Pseudomonadota</taxon>
        <taxon>Alphaproteobacteria</taxon>
        <taxon>Rhodospirillales</taxon>
        <taxon>Rhodovibrionaceae</taxon>
        <taxon>Pelagibius</taxon>
    </lineage>
</organism>
<dbReference type="Gene3D" id="3.90.550.10">
    <property type="entry name" value="Spore Coat Polysaccharide Biosynthesis Protein SpsA, Chain A"/>
    <property type="match status" value="1"/>
</dbReference>
<dbReference type="EMBL" id="JAAQPH010000009">
    <property type="protein sequence ID" value="NIA69569.1"/>
    <property type="molecule type" value="Genomic_DNA"/>
</dbReference>
<dbReference type="Pfam" id="PF00535">
    <property type="entry name" value="Glycos_transf_2"/>
    <property type="match status" value="1"/>
</dbReference>
<dbReference type="PANTHER" id="PTHR22916:SF3">
    <property type="entry name" value="UDP-GLCNAC:BETAGAL BETA-1,3-N-ACETYLGLUCOSAMINYLTRANSFERASE-LIKE PROTEIN 1"/>
    <property type="match status" value="1"/>
</dbReference>
<evidence type="ECO:0000259" key="1">
    <source>
        <dbReference type="Pfam" id="PF00535"/>
    </source>
</evidence>
<evidence type="ECO:0000313" key="2">
    <source>
        <dbReference type="EMBL" id="NIA69569.1"/>
    </source>
</evidence>
<dbReference type="SUPFAM" id="SSF53448">
    <property type="entry name" value="Nucleotide-diphospho-sugar transferases"/>
    <property type="match status" value="1"/>
</dbReference>